<reference evidence="1" key="1">
    <citation type="submission" date="2022-03" db="EMBL/GenBank/DDBJ databases">
        <title>Complete genome sequence of Caldinitratiruptor microaerophilus.</title>
        <authorList>
            <person name="Mukaiyama R."/>
            <person name="Nishiyama T."/>
            <person name="Ueda K."/>
        </authorList>
    </citation>
    <scope>NUCLEOTIDE SEQUENCE</scope>
    <source>
        <strain evidence="1">JCM 16183</strain>
    </source>
</reference>
<accession>A0AA35G5Q8</accession>
<keyword evidence="2" id="KW-1185">Reference proteome</keyword>
<dbReference type="EMBL" id="AP025628">
    <property type="protein sequence ID" value="BDG59926.1"/>
    <property type="molecule type" value="Genomic_DNA"/>
</dbReference>
<dbReference type="InterPro" id="IPR054221">
    <property type="entry name" value="DUF6941"/>
</dbReference>
<gene>
    <name evidence="1" type="ORF">caldi_10160</name>
</gene>
<evidence type="ECO:0000313" key="2">
    <source>
        <dbReference type="Proteomes" id="UP001163687"/>
    </source>
</evidence>
<organism evidence="1 2">
    <name type="scientific">Caldinitratiruptor microaerophilus</name>
    <dbReference type="NCBI Taxonomy" id="671077"/>
    <lineage>
        <taxon>Bacteria</taxon>
        <taxon>Bacillati</taxon>
        <taxon>Bacillota</taxon>
        <taxon>Clostridia</taxon>
        <taxon>Eubacteriales</taxon>
        <taxon>Symbiobacteriaceae</taxon>
        <taxon>Caldinitratiruptor</taxon>
    </lineage>
</organism>
<dbReference type="Pfam" id="PF22091">
    <property type="entry name" value="DUF6941"/>
    <property type="match status" value="1"/>
</dbReference>
<protein>
    <submittedName>
        <fullName evidence="1">Uncharacterized protein</fullName>
    </submittedName>
</protein>
<proteinExistence type="predicted"/>
<name>A0AA35G5Q8_9FIRM</name>
<evidence type="ECO:0000313" key="1">
    <source>
        <dbReference type="EMBL" id="BDG59926.1"/>
    </source>
</evidence>
<dbReference type="AlphaFoldDB" id="A0AA35G5Q8"/>
<dbReference type="Proteomes" id="UP001163687">
    <property type="component" value="Chromosome"/>
</dbReference>
<dbReference type="RefSeq" id="WP_264844006.1">
    <property type="nucleotide sequence ID" value="NZ_AP025628.1"/>
</dbReference>
<dbReference type="KEGG" id="cmic:caldi_10160"/>
<dbReference type="PROSITE" id="PS51257">
    <property type="entry name" value="PROKAR_LIPOPROTEIN"/>
    <property type="match status" value="1"/>
</dbReference>
<sequence>MRLVRLLTLVAALALVVSSSGCGRILRGRTGPARGRQTPAEIGIPAAVTGVPGGTFRLPENVYLASLITMGVTAELGMPVAIGPNVGTFTTGDIRFVILNKWGGLSVGRHREEVVVLAPDGKTVLARDQTEFEYGREAAFTTVVTPLSFEAREPGFYHVTVSLDGTPVAQYRFQVREEKKDG</sequence>